<sequence>MSKQVVKARKSENGAPPSFVRQLARAVKKARMIAVKNAVKNIETSSPVLTEKSKRQIAAIRGISHMNITREIIQSLGAVIPRAVELEWERASKHDKDKTSQSELEGSIVDSSALLKIEKFIRKLKENIKLNKAVVAAANSLETIVVAEKKDRKRKRKQDVKVRGGDLKFQCELENCTAQFATKEGKRSHQYRRHAHCLSNSDLDLDIRDDLINDDDNKNLKKTKREREDTGENIEDDPFAALEKSHEKKKKNRMGQRARRRQAILEQARIHKEAIRNGEKAPEFKRIVIPGKKRGMGKDQRVQDEEKPNEEENAALHPSWEAKKKEVKISEIQFKGNRVTFDSDSDG</sequence>
<feature type="compositionally biased region" description="Basic and acidic residues" evidence="1">
    <location>
        <begin position="296"/>
        <end position="306"/>
    </location>
</feature>
<accession>A0A7S3LKW6</accession>
<evidence type="ECO:0000259" key="2">
    <source>
        <dbReference type="PROSITE" id="PS00028"/>
    </source>
</evidence>
<feature type="compositionally biased region" description="Basic residues" evidence="1">
    <location>
        <begin position="247"/>
        <end position="260"/>
    </location>
</feature>
<feature type="region of interest" description="Disordered" evidence="1">
    <location>
        <begin position="272"/>
        <end position="324"/>
    </location>
</feature>
<dbReference type="PROSITE" id="PS00028">
    <property type="entry name" value="ZINC_FINGER_C2H2_1"/>
    <property type="match status" value="1"/>
</dbReference>
<dbReference type="AlphaFoldDB" id="A0A7S3LKW6"/>
<name>A0A7S3LKW6_9STRA</name>
<reference evidence="3" key="1">
    <citation type="submission" date="2021-01" db="EMBL/GenBank/DDBJ databases">
        <authorList>
            <person name="Corre E."/>
            <person name="Pelletier E."/>
            <person name="Niang G."/>
            <person name="Scheremetjew M."/>
            <person name="Finn R."/>
            <person name="Kale V."/>
            <person name="Holt S."/>
            <person name="Cochrane G."/>
            <person name="Meng A."/>
            <person name="Brown T."/>
            <person name="Cohen L."/>
        </authorList>
    </citation>
    <scope>NUCLEOTIDE SEQUENCE</scope>
    <source>
        <strain evidence="3">GSBS06</strain>
    </source>
</reference>
<feature type="compositionally biased region" description="Basic and acidic residues" evidence="1">
    <location>
        <begin position="272"/>
        <end position="286"/>
    </location>
</feature>
<dbReference type="InterPro" id="IPR013087">
    <property type="entry name" value="Znf_C2H2_type"/>
</dbReference>
<feature type="region of interest" description="Disordered" evidence="1">
    <location>
        <begin position="222"/>
        <end position="260"/>
    </location>
</feature>
<gene>
    <name evidence="3" type="ORF">ASTO00021_LOCUS4003</name>
</gene>
<dbReference type="EMBL" id="HBIN01005541">
    <property type="protein sequence ID" value="CAE0433682.1"/>
    <property type="molecule type" value="Transcribed_RNA"/>
</dbReference>
<organism evidence="3">
    <name type="scientific">Aplanochytrium stocchinoi</name>
    <dbReference type="NCBI Taxonomy" id="215587"/>
    <lineage>
        <taxon>Eukaryota</taxon>
        <taxon>Sar</taxon>
        <taxon>Stramenopiles</taxon>
        <taxon>Bigyra</taxon>
        <taxon>Labyrinthulomycetes</taxon>
        <taxon>Thraustochytrida</taxon>
        <taxon>Thraustochytriidae</taxon>
        <taxon>Aplanochytrium</taxon>
    </lineage>
</organism>
<evidence type="ECO:0000256" key="1">
    <source>
        <dbReference type="SAM" id="MobiDB-lite"/>
    </source>
</evidence>
<feature type="domain" description="C2H2-type" evidence="2">
    <location>
        <begin position="171"/>
        <end position="194"/>
    </location>
</feature>
<evidence type="ECO:0000313" key="3">
    <source>
        <dbReference type="EMBL" id="CAE0433682.1"/>
    </source>
</evidence>
<proteinExistence type="predicted"/>
<protein>
    <recommendedName>
        <fullName evidence="2">C2H2-type domain-containing protein</fullName>
    </recommendedName>
</protein>